<proteinExistence type="predicted"/>
<dbReference type="AlphaFoldDB" id="A0A942YGG3"/>
<gene>
    <name evidence="2" type="ORF">KHA97_06175</name>
</gene>
<comment type="caution">
    <text evidence="2">The sequence shown here is derived from an EMBL/GenBank/DDBJ whole genome shotgun (WGS) entry which is preliminary data.</text>
</comment>
<keyword evidence="3" id="KW-1185">Reference proteome</keyword>
<organism evidence="2 3">
    <name type="scientific">Lederbergia citri</name>
    <dbReference type="NCBI Taxonomy" id="2833580"/>
    <lineage>
        <taxon>Bacteria</taxon>
        <taxon>Bacillati</taxon>
        <taxon>Bacillota</taxon>
        <taxon>Bacilli</taxon>
        <taxon>Bacillales</taxon>
        <taxon>Bacillaceae</taxon>
        <taxon>Lederbergia</taxon>
    </lineage>
</organism>
<evidence type="ECO:0000259" key="1">
    <source>
        <dbReference type="Pfam" id="PF01266"/>
    </source>
</evidence>
<evidence type="ECO:0000313" key="3">
    <source>
        <dbReference type="Proteomes" id="UP000681414"/>
    </source>
</evidence>
<protein>
    <submittedName>
        <fullName evidence="2">NAD(P)-binding protein</fullName>
    </submittedName>
</protein>
<name>A0A942YGG3_9BACI</name>
<feature type="domain" description="FAD dependent oxidoreductase" evidence="1">
    <location>
        <begin position="6"/>
        <end position="46"/>
    </location>
</feature>
<dbReference type="RefSeq" id="WP_213123823.1">
    <property type="nucleotide sequence ID" value="NZ_JAGYPG010000001.1"/>
</dbReference>
<dbReference type="InterPro" id="IPR006076">
    <property type="entry name" value="FAD-dep_OxRdtase"/>
</dbReference>
<sequence>MKNQFDCIVIGGGQSGLSSGYHLQKEGITYLILEAEEQAVASWQNTMTV</sequence>
<dbReference type="Proteomes" id="UP000681414">
    <property type="component" value="Unassembled WGS sequence"/>
</dbReference>
<dbReference type="Pfam" id="PF01266">
    <property type="entry name" value="DAO"/>
    <property type="match status" value="1"/>
</dbReference>
<reference evidence="2 3" key="1">
    <citation type="submission" date="2021-05" db="EMBL/GenBank/DDBJ databases">
        <title>Novel Bacillus species.</title>
        <authorList>
            <person name="Liu G."/>
        </authorList>
    </citation>
    <scope>NUCLEOTIDE SEQUENCE [LARGE SCALE GENOMIC DNA]</scope>
    <source>
        <strain evidence="3">FJAT-49780</strain>
    </source>
</reference>
<dbReference type="EMBL" id="JAGYPG010000001">
    <property type="protein sequence ID" value="MBS4194659.1"/>
    <property type="molecule type" value="Genomic_DNA"/>
</dbReference>
<accession>A0A942YGG3</accession>
<evidence type="ECO:0000313" key="2">
    <source>
        <dbReference type="EMBL" id="MBS4194659.1"/>
    </source>
</evidence>
<dbReference type="InterPro" id="IPR036188">
    <property type="entry name" value="FAD/NAD-bd_sf"/>
</dbReference>
<dbReference type="Gene3D" id="3.50.50.60">
    <property type="entry name" value="FAD/NAD(P)-binding domain"/>
    <property type="match status" value="1"/>
</dbReference>
<dbReference type="SUPFAM" id="SSF51905">
    <property type="entry name" value="FAD/NAD(P)-binding domain"/>
    <property type="match status" value="1"/>
</dbReference>